<comment type="caution">
    <text evidence="1">The sequence shown here is derived from an EMBL/GenBank/DDBJ whole genome shotgun (WGS) entry which is preliminary data.</text>
</comment>
<evidence type="ECO:0000313" key="1">
    <source>
        <dbReference type="EMBL" id="MEQ2221590.1"/>
    </source>
</evidence>
<dbReference type="EMBL" id="JAHRIQ010001635">
    <property type="protein sequence ID" value="MEQ2221590.1"/>
    <property type="molecule type" value="Genomic_DNA"/>
</dbReference>
<proteinExistence type="predicted"/>
<reference evidence="1 2" key="1">
    <citation type="submission" date="2021-06" db="EMBL/GenBank/DDBJ databases">
        <authorList>
            <person name="Palmer J.M."/>
        </authorList>
    </citation>
    <scope>NUCLEOTIDE SEQUENCE [LARGE SCALE GENOMIC DNA]</scope>
    <source>
        <strain evidence="2">if_2019</strain>
        <tissue evidence="1">Muscle</tissue>
    </source>
</reference>
<protein>
    <submittedName>
        <fullName evidence="1">Uncharacterized protein</fullName>
    </submittedName>
</protein>
<organism evidence="1 2">
    <name type="scientific">Ilyodon furcidens</name>
    <name type="common">goldbreast splitfin</name>
    <dbReference type="NCBI Taxonomy" id="33524"/>
    <lineage>
        <taxon>Eukaryota</taxon>
        <taxon>Metazoa</taxon>
        <taxon>Chordata</taxon>
        <taxon>Craniata</taxon>
        <taxon>Vertebrata</taxon>
        <taxon>Euteleostomi</taxon>
        <taxon>Actinopterygii</taxon>
        <taxon>Neopterygii</taxon>
        <taxon>Teleostei</taxon>
        <taxon>Neoteleostei</taxon>
        <taxon>Acanthomorphata</taxon>
        <taxon>Ovalentaria</taxon>
        <taxon>Atherinomorphae</taxon>
        <taxon>Cyprinodontiformes</taxon>
        <taxon>Goodeidae</taxon>
        <taxon>Ilyodon</taxon>
    </lineage>
</organism>
<name>A0ABV0SLX8_9TELE</name>
<accession>A0ABV0SLX8</accession>
<dbReference type="Proteomes" id="UP001482620">
    <property type="component" value="Unassembled WGS sequence"/>
</dbReference>
<evidence type="ECO:0000313" key="2">
    <source>
        <dbReference type="Proteomes" id="UP001482620"/>
    </source>
</evidence>
<sequence>MGTWWLAPEPPGAVRPVLGGVRCPRVLGHWVHGWICSGVDGCQPGLWAHRCSSVGLLHCGCWVVPLELSFALLCGGRSSPGYCIFLKRNLIHTGTHTLTPIGVYRYTDLLY</sequence>
<keyword evidence="2" id="KW-1185">Reference proteome</keyword>
<gene>
    <name evidence="1" type="ORF">ILYODFUR_017388</name>
</gene>